<feature type="domain" description="VWFA" evidence="1">
    <location>
        <begin position="24"/>
        <end position="202"/>
    </location>
</feature>
<protein>
    <recommendedName>
        <fullName evidence="1">VWFA domain-containing protein</fullName>
    </recommendedName>
</protein>
<dbReference type="EMBL" id="NSLI01000004">
    <property type="protein sequence ID" value="PAX06873.1"/>
    <property type="molecule type" value="Genomic_DNA"/>
</dbReference>
<organism evidence="2 3">
    <name type="scientific">Sphingomonas lenta</name>
    <dbReference type="NCBI Taxonomy" id="1141887"/>
    <lineage>
        <taxon>Bacteria</taxon>
        <taxon>Pseudomonadati</taxon>
        <taxon>Pseudomonadota</taxon>
        <taxon>Alphaproteobacteria</taxon>
        <taxon>Sphingomonadales</taxon>
        <taxon>Sphingomonadaceae</taxon>
        <taxon>Sphingomonas</taxon>
    </lineage>
</organism>
<accession>A0A2A2SCD2</accession>
<proteinExistence type="predicted"/>
<dbReference type="RefSeq" id="WP_095998698.1">
    <property type="nucleotide sequence ID" value="NZ_NSLI01000004.1"/>
</dbReference>
<dbReference type="AlphaFoldDB" id="A0A2A2SCD2"/>
<gene>
    <name evidence="2" type="ORF">CKY28_12405</name>
</gene>
<sequence>MGFEQVPLRAGEDEFFRNAEPRCPVVLLLDNSQSMSGPRLDGLNAGLQLFRDELLGDELARKRVEVAVVSFGPVETVSDFQGAEDFVAPRLPVGGLTPMGEAIERGLDMIEQRKRVYRDNAIKYYRPWMFLITDGSPTDDWARAAQMVREKSERKALSFFAVGVEDADMATLARISVRPPVHLNGLKFQELFSWLSSSLQTVSKSRTDDEHIPLQKPDWGSV</sequence>
<name>A0A2A2SCD2_9SPHN</name>
<dbReference type="Proteomes" id="UP000218151">
    <property type="component" value="Unassembled WGS sequence"/>
</dbReference>
<dbReference type="PIRSF" id="PIRSF020634">
    <property type="entry name" value="TerY_vWA"/>
    <property type="match status" value="1"/>
</dbReference>
<dbReference type="InterPro" id="IPR002035">
    <property type="entry name" value="VWF_A"/>
</dbReference>
<evidence type="ECO:0000313" key="2">
    <source>
        <dbReference type="EMBL" id="PAX06873.1"/>
    </source>
</evidence>
<dbReference type="Pfam" id="PF00092">
    <property type="entry name" value="VWA"/>
    <property type="match status" value="1"/>
</dbReference>
<dbReference type="SUPFAM" id="SSF53300">
    <property type="entry name" value="vWA-like"/>
    <property type="match status" value="1"/>
</dbReference>
<keyword evidence="3" id="KW-1185">Reference proteome</keyword>
<evidence type="ECO:0000259" key="1">
    <source>
        <dbReference type="PROSITE" id="PS50234"/>
    </source>
</evidence>
<dbReference type="OrthoDB" id="9806395at2"/>
<reference evidence="3" key="1">
    <citation type="submission" date="2017-09" db="EMBL/GenBank/DDBJ databases">
        <authorList>
            <person name="Feng G."/>
            <person name="Zhu H."/>
        </authorList>
    </citation>
    <scope>NUCLEOTIDE SEQUENCE [LARGE SCALE GENOMIC DNA]</scope>
    <source>
        <strain evidence="3">1PNM-20</strain>
    </source>
</reference>
<comment type="caution">
    <text evidence="2">The sequence shown here is derived from an EMBL/GenBank/DDBJ whole genome shotgun (WGS) entry which is preliminary data.</text>
</comment>
<evidence type="ECO:0000313" key="3">
    <source>
        <dbReference type="Proteomes" id="UP000218151"/>
    </source>
</evidence>
<dbReference type="Gene3D" id="3.40.50.410">
    <property type="entry name" value="von Willebrand factor, type A domain"/>
    <property type="match status" value="1"/>
</dbReference>
<dbReference type="InterPro" id="IPR011392">
    <property type="entry name" value="Tellurite-R_TerY"/>
</dbReference>
<dbReference type="SMART" id="SM00327">
    <property type="entry name" value="VWA"/>
    <property type="match status" value="1"/>
</dbReference>
<dbReference type="InterPro" id="IPR036465">
    <property type="entry name" value="vWFA_dom_sf"/>
</dbReference>
<dbReference type="PROSITE" id="PS50234">
    <property type="entry name" value="VWFA"/>
    <property type="match status" value="1"/>
</dbReference>